<dbReference type="Proteomes" id="UP000317747">
    <property type="component" value="Unassembled WGS sequence"/>
</dbReference>
<name>A0A506QQ22_9GAMM</name>
<keyword evidence="6" id="KW-0680">Restriction system</keyword>
<dbReference type="SUPFAM" id="SSF53335">
    <property type="entry name" value="S-adenosyl-L-methionine-dependent methyltransferases"/>
    <property type="match status" value="1"/>
</dbReference>
<dbReference type="GO" id="GO:0009007">
    <property type="term" value="F:site-specific DNA-methyltransferase (adenine-specific) activity"/>
    <property type="evidence" value="ECO:0007669"/>
    <property type="project" value="UniProtKB-EC"/>
</dbReference>
<accession>A0A506QQ22</accession>
<proteinExistence type="inferred from homology"/>
<dbReference type="PROSITE" id="PS00092">
    <property type="entry name" value="N6_MTASE"/>
    <property type="match status" value="1"/>
</dbReference>
<dbReference type="RefSeq" id="WP_140916889.1">
    <property type="nucleotide sequence ID" value="NZ_VHJA01000034.1"/>
</dbReference>
<dbReference type="GO" id="GO:0008170">
    <property type="term" value="F:N-methyltransferase activity"/>
    <property type="evidence" value="ECO:0007669"/>
    <property type="project" value="InterPro"/>
</dbReference>
<evidence type="ECO:0000259" key="9">
    <source>
        <dbReference type="Pfam" id="PF02384"/>
    </source>
</evidence>
<dbReference type="EMBL" id="VHJA01000034">
    <property type="protein sequence ID" value="TPV47445.1"/>
    <property type="molecule type" value="Genomic_DNA"/>
</dbReference>
<evidence type="ECO:0000256" key="7">
    <source>
        <dbReference type="ARBA" id="ARBA00047942"/>
    </source>
</evidence>
<dbReference type="PANTHER" id="PTHR33841">
    <property type="entry name" value="DNA METHYLTRANSFERASE YEEA-RELATED"/>
    <property type="match status" value="1"/>
</dbReference>
<evidence type="ECO:0000256" key="6">
    <source>
        <dbReference type="ARBA" id="ARBA00022747"/>
    </source>
</evidence>
<dbReference type="InterPro" id="IPR029063">
    <property type="entry name" value="SAM-dependent_MTases_sf"/>
</dbReference>
<dbReference type="Gene3D" id="3.90.1570.30">
    <property type="match status" value="1"/>
</dbReference>
<gene>
    <name evidence="10" type="ORF">FJW01_04115</name>
</gene>
<dbReference type="AlphaFoldDB" id="A0A506QQ22"/>
<comment type="similarity">
    <text evidence="1">Belongs to the N(4)/N(6)-methyltransferase family.</text>
</comment>
<evidence type="ECO:0000256" key="4">
    <source>
        <dbReference type="ARBA" id="ARBA00022679"/>
    </source>
</evidence>
<dbReference type="Gene3D" id="3.40.50.12420">
    <property type="match status" value="1"/>
</dbReference>
<dbReference type="Pfam" id="PF02384">
    <property type="entry name" value="N6_Mtase"/>
    <property type="match status" value="1"/>
</dbReference>
<dbReference type="PANTHER" id="PTHR33841:SF5">
    <property type="entry name" value="DNA METHYLASE (MODIFICATION METHYLASE) (METHYLTRANSFERASE)-RELATED"/>
    <property type="match status" value="1"/>
</dbReference>
<dbReference type="InterPro" id="IPR002052">
    <property type="entry name" value="DNA_methylase_N6_adenine_CS"/>
</dbReference>
<reference evidence="10 11" key="1">
    <citation type="submission" date="2019-06" db="EMBL/GenBank/DDBJ databases">
        <title>Taxogenomics and systematics of the genus Pantoea.</title>
        <authorList>
            <person name="Tambong J.T."/>
        </authorList>
    </citation>
    <scope>NUCLEOTIDE SEQUENCE [LARGE SCALE GENOMIC DNA]</scope>
    <source>
        <strain evidence="10 11">LMG 24200</strain>
    </source>
</reference>
<dbReference type="InterPro" id="IPR050953">
    <property type="entry name" value="N4_N6_ade-DNA_methylase"/>
</dbReference>
<dbReference type="CDD" id="cd02440">
    <property type="entry name" value="AdoMet_MTases"/>
    <property type="match status" value="1"/>
</dbReference>
<evidence type="ECO:0000256" key="8">
    <source>
        <dbReference type="SAM" id="MobiDB-lite"/>
    </source>
</evidence>
<feature type="non-terminal residue" evidence="10">
    <location>
        <position position="1"/>
    </location>
</feature>
<dbReference type="GO" id="GO:0009307">
    <property type="term" value="P:DNA restriction-modification system"/>
    <property type="evidence" value="ECO:0007669"/>
    <property type="project" value="UniProtKB-KW"/>
</dbReference>
<evidence type="ECO:0000256" key="1">
    <source>
        <dbReference type="ARBA" id="ARBA00006594"/>
    </source>
</evidence>
<keyword evidence="5" id="KW-0949">S-adenosyl-L-methionine</keyword>
<organism evidence="10 11">
    <name type="scientific">Pantoea deleyi</name>
    <dbReference type="NCBI Taxonomy" id="470932"/>
    <lineage>
        <taxon>Bacteria</taxon>
        <taxon>Pseudomonadati</taxon>
        <taxon>Pseudomonadota</taxon>
        <taxon>Gammaproteobacteria</taxon>
        <taxon>Enterobacterales</taxon>
        <taxon>Erwiniaceae</taxon>
        <taxon>Pantoea</taxon>
    </lineage>
</organism>
<dbReference type="GO" id="GO:0003677">
    <property type="term" value="F:DNA binding"/>
    <property type="evidence" value="ECO:0007669"/>
    <property type="project" value="InterPro"/>
</dbReference>
<dbReference type="OrthoDB" id="9784823at2"/>
<sequence>SLGKPGYFCVTNMEVTLLFALNGSNPPKDCRILGMTFDSGSFVPGSCAAHQKQFANHLSQLISHVINTHVPVFELVWPRIVRSMISYSEELPYDLEINLSGGKVPHVVANYFSGEPSEAPRRELLLRCLAIEYFKGVLEKFRHPLANQVPSLRGSVSQVGNAIDELHRIDFAGVFESEAASLYRKLERKNDYKSTIELFINEIRTERISRLAATRADILEFPDILISESYTLTVQDARGKAQTDPDLSALLAALVISDANKTVFDPGCGDGSLLSAAYDLLRAFGLSHAETLSRIHGIDADALATKIAAIRLVLKEPHVLSCQDPCNISAGDMFSSAKEFNGVDVVLMNPPFKRYEAQDEAPIPQDLRKHFYSCIDALGSITETAAGQANIYNLYVEFVIKASDEGTIFGIILDNRWYHNSISIPLRALILRECTILALVEYPHKNYFTAWTIATSILVVRKGTAPAGHDVQFLRSFDPIRADFMAVGAALRGQCAYPSDWNVQYVSQQKLEAKSSWKAYFSPDLQQEYRSSDWPNLEQLFASNRRGSLAKEGGGIAVYEFPFNRTNYGPRRSSNPNRKRYETTKGTPLTKSEQVQLRHSASQIPQQYRGYAIQNSDHLSGYRLTIKDVTLDETLEAPFQRQPAIQASYRGDGRRVWDADLDSALAELKANVSVAQYIHDIEQVVGLDETVLPSNLLWNALREPFAGELIVPRKLRKGHRVHINPFPFMQHERQVRLSSNFLSYGDCQATDITTGLTREIAVELIAAFLMSSFGWLQCEIVSVNREGVRSLEQSHVRNIKIFDPRWVRSPNRIAIIEAAHSLQYPLRTDCSPFSQPDLQALDKLFAEEIVSRKPALQKNALLQETWQALSEWLEARNP</sequence>
<evidence type="ECO:0000256" key="5">
    <source>
        <dbReference type="ARBA" id="ARBA00022691"/>
    </source>
</evidence>
<evidence type="ECO:0000256" key="2">
    <source>
        <dbReference type="ARBA" id="ARBA00011900"/>
    </source>
</evidence>
<feature type="domain" description="DNA methylase adenine-specific" evidence="9">
    <location>
        <begin position="230"/>
        <end position="474"/>
    </location>
</feature>
<keyword evidence="3 10" id="KW-0489">Methyltransferase</keyword>
<dbReference type="GO" id="GO:0032259">
    <property type="term" value="P:methylation"/>
    <property type="evidence" value="ECO:0007669"/>
    <property type="project" value="UniProtKB-KW"/>
</dbReference>
<feature type="compositionally biased region" description="Polar residues" evidence="8">
    <location>
        <begin position="567"/>
        <end position="576"/>
    </location>
</feature>
<evidence type="ECO:0000313" key="11">
    <source>
        <dbReference type="Proteomes" id="UP000317747"/>
    </source>
</evidence>
<evidence type="ECO:0000313" key="10">
    <source>
        <dbReference type="EMBL" id="TPV47445.1"/>
    </source>
</evidence>
<keyword evidence="11" id="KW-1185">Reference proteome</keyword>
<feature type="region of interest" description="Disordered" evidence="8">
    <location>
        <begin position="567"/>
        <end position="586"/>
    </location>
</feature>
<comment type="caution">
    <text evidence="10">The sequence shown here is derived from an EMBL/GenBank/DDBJ whole genome shotgun (WGS) entry which is preliminary data.</text>
</comment>
<dbReference type="InterPro" id="IPR003356">
    <property type="entry name" value="DNA_methylase_A-5"/>
</dbReference>
<keyword evidence="4 10" id="KW-0808">Transferase</keyword>
<protein>
    <recommendedName>
        <fullName evidence="2">site-specific DNA-methyltransferase (adenine-specific)</fullName>
        <ecNumber evidence="2">2.1.1.72</ecNumber>
    </recommendedName>
</protein>
<comment type="catalytic activity">
    <reaction evidence="7">
        <text>a 2'-deoxyadenosine in DNA + S-adenosyl-L-methionine = an N(6)-methyl-2'-deoxyadenosine in DNA + S-adenosyl-L-homocysteine + H(+)</text>
        <dbReference type="Rhea" id="RHEA:15197"/>
        <dbReference type="Rhea" id="RHEA-COMP:12418"/>
        <dbReference type="Rhea" id="RHEA-COMP:12419"/>
        <dbReference type="ChEBI" id="CHEBI:15378"/>
        <dbReference type="ChEBI" id="CHEBI:57856"/>
        <dbReference type="ChEBI" id="CHEBI:59789"/>
        <dbReference type="ChEBI" id="CHEBI:90615"/>
        <dbReference type="ChEBI" id="CHEBI:90616"/>
        <dbReference type="EC" id="2.1.1.72"/>
    </reaction>
</comment>
<dbReference type="EC" id="2.1.1.72" evidence="2"/>
<evidence type="ECO:0000256" key="3">
    <source>
        <dbReference type="ARBA" id="ARBA00022603"/>
    </source>
</evidence>